<proteinExistence type="predicted"/>
<feature type="non-terminal residue" evidence="1">
    <location>
        <position position="1"/>
    </location>
</feature>
<accession>A0A392UCF9</accession>
<dbReference type="AlphaFoldDB" id="A0A392UCF9"/>
<keyword evidence="2" id="KW-1185">Reference proteome</keyword>
<dbReference type="Proteomes" id="UP000265520">
    <property type="component" value="Unassembled WGS sequence"/>
</dbReference>
<dbReference type="EMBL" id="LXQA010777900">
    <property type="protein sequence ID" value="MCI70537.1"/>
    <property type="molecule type" value="Genomic_DNA"/>
</dbReference>
<name>A0A392UCF9_9FABA</name>
<protein>
    <submittedName>
        <fullName evidence="1">TRM112-like protein</fullName>
    </submittedName>
</protein>
<evidence type="ECO:0000313" key="2">
    <source>
        <dbReference type="Proteomes" id="UP000265520"/>
    </source>
</evidence>
<reference evidence="1 2" key="1">
    <citation type="journal article" date="2018" name="Front. Plant Sci.">
        <title>Red Clover (Trifolium pratense) and Zigzag Clover (T. medium) - A Picture of Genomic Similarities and Differences.</title>
        <authorList>
            <person name="Dluhosova J."/>
            <person name="Istvanek J."/>
            <person name="Nedelnik J."/>
            <person name="Repkova J."/>
        </authorList>
    </citation>
    <scope>NUCLEOTIDE SEQUENCE [LARGE SCALE GENOMIC DNA]</scope>
    <source>
        <strain evidence="2">cv. 10/8</strain>
        <tissue evidence="1">Leaf</tissue>
    </source>
</reference>
<evidence type="ECO:0000313" key="1">
    <source>
        <dbReference type="EMBL" id="MCI70537.1"/>
    </source>
</evidence>
<sequence length="56" mass="6272">LAVVNGFPLKIEAVKVVEEADPSMLDSDEFLSRLHHALLELHLEDDEVEGAFVVVW</sequence>
<organism evidence="1 2">
    <name type="scientific">Trifolium medium</name>
    <dbReference type="NCBI Taxonomy" id="97028"/>
    <lineage>
        <taxon>Eukaryota</taxon>
        <taxon>Viridiplantae</taxon>
        <taxon>Streptophyta</taxon>
        <taxon>Embryophyta</taxon>
        <taxon>Tracheophyta</taxon>
        <taxon>Spermatophyta</taxon>
        <taxon>Magnoliopsida</taxon>
        <taxon>eudicotyledons</taxon>
        <taxon>Gunneridae</taxon>
        <taxon>Pentapetalae</taxon>
        <taxon>rosids</taxon>
        <taxon>fabids</taxon>
        <taxon>Fabales</taxon>
        <taxon>Fabaceae</taxon>
        <taxon>Papilionoideae</taxon>
        <taxon>50 kb inversion clade</taxon>
        <taxon>NPAAA clade</taxon>
        <taxon>Hologalegina</taxon>
        <taxon>IRL clade</taxon>
        <taxon>Trifolieae</taxon>
        <taxon>Trifolium</taxon>
    </lineage>
</organism>
<comment type="caution">
    <text evidence="1">The sequence shown here is derived from an EMBL/GenBank/DDBJ whole genome shotgun (WGS) entry which is preliminary data.</text>
</comment>